<dbReference type="Gene3D" id="3.40.1190.20">
    <property type="match status" value="1"/>
</dbReference>
<evidence type="ECO:0000313" key="3">
    <source>
        <dbReference type="Proteomes" id="UP000280726"/>
    </source>
</evidence>
<keyword evidence="3" id="KW-1185">Reference proteome</keyword>
<evidence type="ECO:0000259" key="1">
    <source>
        <dbReference type="Pfam" id="PF00294"/>
    </source>
</evidence>
<organism evidence="2 3">
    <name type="scientific">Georgenia muralis</name>
    <dbReference type="NCBI Taxonomy" id="154117"/>
    <lineage>
        <taxon>Bacteria</taxon>
        <taxon>Bacillati</taxon>
        <taxon>Actinomycetota</taxon>
        <taxon>Actinomycetes</taxon>
        <taxon>Micrococcales</taxon>
        <taxon>Bogoriellaceae</taxon>
        <taxon>Georgenia</taxon>
    </lineage>
</organism>
<evidence type="ECO:0000313" key="2">
    <source>
        <dbReference type="EMBL" id="RPF26293.1"/>
    </source>
</evidence>
<dbReference type="PANTHER" id="PTHR42774:SF3">
    <property type="entry name" value="KETOHEXOKINASE"/>
    <property type="match status" value="1"/>
</dbReference>
<name>A0A3N4Z166_9MICO</name>
<dbReference type="GO" id="GO:0016301">
    <property type="term" value="F:kinase activity"/>
    <property type="evidence" value="ECO:0007669"/>
    <property type="project" value="UniProtKB-KW"/>
</dbReference>
<dbReference type="Pfam" id="PF00294">
    <property type="entry name" value="PfkB"/>
    <property type="match status" value="1"/>
</dbReference>
<reference evidence="2 3" key="1">
    <citation type="submission" date="2018-11" db="EMBL/GenBank/DDBJ databases">
        <title>Sequencing the genomes of 1000 actinobacteria strains.</title>
        <authorList>
            <person name="Klenk H.-P."/>
        </authorList>
    </citation>
    <scope>NUCLEOTIDE SEQUENCE [LARGE SCALE GENOMIC DNA]</scope>
    <source>
        <strain evidence="2 3">DSM 14418</strain>
    </source>
</reference>
<dbReference type="OrthoDB" id="9795789at2"/>
<dbReference type="InterPro" id="IPR029056">
    <property type="entry name" value="Ribokinase-like"/>
</dbReference>
<proteinExistence type="predicted"/>
<comment type="caution">
    <text evidence="2">The sequence shown here is derived from an EMBL/GenBank/DDBJ whole genome shotgun (WGS) entry which is preliminary data.</text>
</comment>
<keyword evidence="2" id="KW-0418">Kinase</keyword>
<dbReference type="InterPro" id="IPR011611">
    <property type="entry name" value="PfkB_dom"/>
</dbReference>
<dbReference type="EMBL" id="RKRA01000001">
    <property type="protein sequence ID" value="RPF26293.1"/>
    <property type="molecule type" value="Genomic_DNA"/>
</dbReference>
<dbReference type="RefSeq" id="WP_123914683.1">
    <property type="nucleotide sequence ID" value="NZ_RKRA01000001.1"/>
</dbReference>
<dbReference type="AlphaFoldDB" id="A0A3N4Z166"/>
<dbReference type="SUPFAM" id="SSF53613">
    <property type="entry name" value="Ribokinase-like"/>
    <property type="match status" value="1"/>
</dbReference>
<protein>
    <submittedName>
        <fullName evidence="2">Sugar/nucleoside kinase (Ribokinase family)</fullName>
    </submittedName>
</protein>
<accession>A0A3N4Z166</accession>
<dbReference type="Proteomes" id="UP000280726">
    <property type="component" value="Unassembled WGS sequence"/>
</dbReference>
<sequence>MTTGLFVGLATVDVVQRVERAPGPNEKVVSLRADVSAGGPATNAAVTFAALGGRATLLSVVGGGPLAALVRGDLADHGVEVVDADTAGTSRPALSAVTVVDATGERSVVSRNAEGVEVEVPAELGELAAEADVVLVDGHHPRLALAAVTAAHRAGTPVVVDAGSWKPVLAEVFPLARVVICSSDFRLPGGEPPGPGLLDDGPALVAVSAGADPLRWWSRDGSGTVPAPAVVARDTLAAGDVLHGAYAFGVAEGQSPVEALRLAVRVASLKVGHVGPRSWLTDPKLLTVARGGTA</sequence>
<keyword evidence="2" id="KW-0808">Transferase</keyword>
<feature type="domain" description="Carbohydrate kinase PfkB" evidence="1">
    <location>
        <begin position="5"/>
        <end position="278"/>
    </location>
</feature>
<gene>
    <name evidence="2" type="ORF">EDD32_0729</name>
</gene>
<dbReference type="InterPro" id="IPR052562">
    <property type="entry name" value="Ketohexokinase-related"/>
</dbReference>
<dbReference type="PANTHER" id="PTHR42774">
    <property type="entry name" value="PHOSPHOTRANSFERASE SYSTEM TRANSPORT PROTEIN"/>
    <property type="match status" value="1"/>
</dbReference>